<evidence type="ECO:0000259" key="8">
    <source>
        <dbReference type="Pfam" id="PF18052"/>
    </source>
</evidence>
<gene>
    <name evidence="10" type="primary">LOC140016532</name>
</gene>
<dbReference type="InterPro" id="IPR041118">
    <property type="entry name" value="Rx_N"/>
</dbReference>
<accession>A0ABM4W313</accession>
<dbReference type="PANTHER" id="PTHR19338">
    <property type="entry name" value="TRANSLOCASE OF INNER MITOCHONDRIAL MEMBRANE 13 HOMOLOG"/>
    <property type="match status" value="1"/>
</dbReference>
<dbReference type="Pfam" id="PF18052">
    <property type="entry name" value="Rx_N"/>
    <property type="match status" value="1"/>
</dbReference>
<keyword evidence="2" id="KW-0433">Leucine-rich repeat</keyword>
<evidence type="ECO:0000256" key="4">
    <source>
        <dbReference type="ARBA" id="ARBA00022741"/>
    </source>
</evidence>
<dbReference type="GeneID" id="140016532"/>
<dbReference type="RefSeq" id="XP_071926172.1">
    <property type="nucleotide sequence ID" value="XM_072070071.1"/>
</dbReference>
<dbReference type="InterPro" id="IPR027417">
    <property type="entry name" value="P-loop_NTPase"/>
</dbReference>
<dbReference type="Gene3D" id="3.40.50.300">
    <property type="entry name" value="P-loop containing nucleotide triphosphate hydrolases"/>
    <property type="match status" value="1"/>
</dbReference>
<keyword evidence="9" id="KW-1185">Reference proteome</keyword>
<keyword evidence="3" id="KW-0677">Repeat</keyword>
<dbReference type="InterPro" id="IPR038005">
    <property type="entry name" value="RX-like_CC"/>
</dbReference>
<feature type="domain" description="Disease resistance N-terminal" evidence="8">
    <location>
        <begin position="9"/>
        <end position="87"/>
    </location>
</feature>
<reference evidence="10" key="1">
    <citation type="submission" date="2025-08" db="UniProtKB">
        <authorList>
            <consortium name="RefSeq"/>
        </authorList>
    </citation>
    <scope>IDENTIFICATION</scope>
    <source>
        <tissue evidence="10">Leaves</tissue>
    </source>
</reference>
<dbReference type="CDD" id="cd14798">
    <property type="entry name" value="RX-CC_like"/>
    <property type="match status" value="1"/>
</dbReference>
<dbReference type="PRINTS" id="PR00364">
    <property type="entry name" value="DISEASERSIST"/>
</dbReference>
<protein>
    <submittedName>
        <fullName evidence="10">Disease resistance protein At1g50180</fullName>
    </submittedName>
</protein>
<name>A0ABM4W313_COFAR</name>
<organism evidence="9 10">
    <name type="scientific">Coffea arabica</name>
    <name type="common">Arabian coffee</name>
    <dbReference type="NCBI Taxonomy" id="13443"/>
    <lineage>
        <taxon>Eukaryota</taxon>
        <taxon>Viridiplantae</taxon>
        <taxon>Streptophyta</taxon>
        <taxon>Embryophyta</taxon>
        <taxon>Tracheophyta</taxon>
        <taxon>Spermatophyta</taxon>
        <taxon>Magnoliopsida</taxon>
        <taxon>eudicotyledons</taxon>
        <taxon>Gunneridae</taxon>
        <taxon>Pentapetalae</taxon>
        <taxon>asterids</taxon>
        <taxon>lamiids</taxon>
        <taxon>Gentianales</taxon>
        <taxon>Rubiaceae</taxon>
        <taxon>Ixoroideae</taxon>
        <taxon>Gardenieae complex</taxon>
        <taxon>Bertiereae - Coffeeae clade</taxon>
        <taxon>Coffeeae</taxon>
        <taxon>Coffea</taxon>
    </lineage>
</organism>
<proteinExistence type="inferred from homology"/>
<dbReference type="SUPFAM" id="SSF52540">
    <property type="entry name" value="P-loop containing nucleoside triphosphate hydrolases"/>
    <property type="match status" value="1"/>
</dbReference>
<dbReference type="Proteomes" id="UP001652660">
    <property type="component" value="Chromosome 11c"/>
</dbReference>
<dbReference type="Gene3D" id="1.20.5.4130">
    <property type="match status" value="1"/>
</dbReference>
<feature type="domain" description="NB-ARC" evidence="7">
    <location>
        <begin position="173"/>
        <end position="348"/>
    </location>
</feature>
<keyword evidence="5" id="KW-0611">Plant defense</keyword>
<dbReference type="PANTHER" id="PTHR19338:SF66">
    <property type="entry name" value="NB-ARC DOMAIN-CONTAINING PROTEIN"/>
    <property type="match status" value="1"/>
</dbReference>
<evidence type="ECO:0000313" key="9">
    <source>
        <dbReference type="Proteomes" id="UP001652660"/>
    </source>
</evidence>
<evidence type="ECO:0000259" key="7">
    <source>
        <dbReference type="Pfam" id="PF00931"/>
    </source>
</evidence>
<evidence type="ECO:0000256" key="2">
    <source>
        <dbReference type="ARBA" id="ARBA00022614"/>
    </source>
</evidence>
<evidence type="ECO:0000313" key="10">
    <source>
        <dbReference type="RefSeq" id="XP_071926172.1"/>
    </source>
</evidence>
<dbReference type="InterPro" id="IPR002182">
    <property type="entry name" value="NB-ARC"/>
</dbReference>
<evidence type="ECO:0000256" key="1">
    <source>
        <dbReference type="ARBA" id="ARBA00008894"/>
    </source>
</evidence>
<sequence length="370" mass="41975">MAESLSSILSCAVENLSKLVIEEGKFLQGVSDQVTLLRDDLEWIQMFLRYADTRQTARDTIQQCVPKFRAVAYEASDLVEDYALRLSISTNGGFTSTLKRIACIATEGYTLHDLGVEIQRLRTRISNLTKHFGEYGHVMARTEEGESSAPSRQQPLRQTYSFVAEEDVVGLRNDVEELVEHLLNEGESTERKISVASIVGMGGIGKTTLARKVYHHEKLKPCIKGFAWICVSQHWQTKDLLQGILLGLTPENREQIMKSEQVGLAKLLREHLGTRRCLIVLDDIWSTDAWDSLKYAIPDSEHGTKILLTTRKRDVAEHVDPIGYCHELRFLTEDESWELLRKKSLRESSGEAMMLISHYGRSTLIEPRIV</sequence>
<evidence type="ECO:0000256" key="6">
    <source>
        <dbReference type="ARBA" id="ARBA00022840"/>
    </source>
</evidence>
<comment type="similarity">
    <text evidence="1">Belongs to the disease resistance NB-LRR family.</text>
</comment>
<evidence type="ECO:0000256" key="5">
    <source>
        <dbReference type="ARBA" id="ARBA00022821"/>
    </source>
</evidence>
<dbReference type="Pfam" id="PF00931">
    <property type="entry name" value="NB-ARC"/>
    <property type="match status" value="1"/>
</dbReference>
<keyword evidence="4" id="KW-0547">Nucleotide-binding</keyword>
<keyword evidence="6" id="KW-0067">ATP-binding</keyword>
<evidence type="ECO:0000256" key="3">
    <source>
        <dbReference type="ARBA" id="ARBA00022737"/>
    </source>
</evidence>